<name>A0ABN7V8C8_GIGMA</name>
<evidence type="ECO:0000313" key="2">
    <source>
        <dbReference type="Proteomes" id="UP000789901"/>
    </source>
</evidence>
<feature type="non-terminal residue" evidence="1">
    <location>
        <position position="44"/>
    </location>
</feature>
<organism evidence="1 2">
    <name type="scientific">Gigaspora margarita</name>
    <dbReference type="NCBI Taxonomy" id="4874"/>
    <lineage>
        <taxon>Eukaryota</taxon>
        <taxon>Fungi</taxon>
        <taxon>Fungi incertae sedis</taxon>
        <taxon>Mucoromycota</taxon>
        <taxon>Glomeromycotina</taxon>
        <taxon>Glomeromycetes</taxon>
        <taxon>Diversisporales</taxon>
        <taxon>Gigasporaceae</taxon>
        <taxon>Gigaspora</taxon>
    </lineage>
</organism>
<sequence>MHKLGQFRVELPDTHLGTNRPVTLELCFGAMEIIAIAKNETNGK</sequence>
<comment type="caution">
    <text evidence="1">The sequence shown here is derived from an EMBL/GenBank/DDBJ whole genome shotgun (WGS) entry which is preliminary data.</text>
</comment>
<dbReference type="Proteomes" id="UP000789901">
    <property type="component" value="Unassembled WGS sequence"/>
</dbReference>
<gene>
    <name evidence="1" type="ORF">GMARGA_LOCUS14972</name>
</gene>
<evidence type="ECO:0000313" key="1">
    <source>
        <dbReference type="EMBL" id="CAG8737007.1"/>
    </source>
</evidence>
<keyword evidence="2" id="KW-1185">Reference proteome</keyword>
<protein>
    <submittedName>
        <fullName evidence="1">7542_t:CDS:1</fullName>
    </submittedName>
</protein>
<dbReference type="EMBL" id="CAJVQB010010137">
    <property type="protein sequence ID" value="CAG8737007.1"/>
    <property type="molecule type" value="Genomic_DNA"/>
</dbReference>
<reference evidence="1 2" key="1">
    <citation type="submission" date="2021-06" db="EMBL/GenBank/DDBJ databases">
        <authorList>
            <person name="Kallberg Y."/>
            <person name="Tangrot J."/>
            <person name="Rosling A."/>
        </authorList>
    </citation>
    <scope>NUCLEOTIDE SEQUENCE [LARGE SCALE GENOMIC DNA]</scope>
    <source>
        <strain evidence="1 2">120-4 pot B 10/14</strain>
    </source>
</reference>
<proteinExistence type="predicted"/>
<accession>A0ABN7V8C8</accession>